<feature type="compositionally biased region" description="Polar residues" evidence="6">
    <location>
        <begin position="193"/>
        <end position="215"/>
    </location>
</feature>
<accession>A0AAV4HHQ4</accession>
<comment type="caution">
    <text evidence="7">The sequence shown here is derived from an EMBL/GenBank/DDBJ whole genome shotgun (WGS) entry which is preliminary data.</text>
</comment>
<organism evidence="7 8">
    <name type="scientific">Elysia marginata</name>
    <dbReference type="NCBI Taxonomy" id="1093978"/>
    <lineage>
        <taxon>Eukaryota</taxon>
        <taxon>Metazoa</taxon>
        <taxon>Spiralia</taxon>
        <taxon>Lophotrochozoa</taxon>
        <taxon>Mollusca</taxon>
        <taxon>Gastropoda</taxon>
        <taxon>Heterobranchia</taxon>
        <taxon>Euthyneura</taxon>
        <taxon>Panpulmonata</taxon>
        <taxon>Sacoglossa</taxon>
        <taxon>Placobranchoidea</taxon>
        <taxon>Plakobranchidae</taxon>
        <taxon>Elysia</taxon>
    </lineage>
</organism>
<dbReference type="GO" id="GO:0032432">
    <property type="term" value="C:actin filament bundle"/>
    <property type="evidence" value="ECO:0007669"/>
    <property type="project" value="TreeGrafter"/>
</dbReference>
<dbReference type="GO" id="GO:0061572">
    <property type="term" value="P:actin filament bundle organization"/>
    <property type="evidence" value="ECO:0007669"/>
    <property type="project" value="InterPro"/>
</dbReference>
<comment type="subunit">
    <text evidence="3">Interacts with FLNA and FLNB.</text>
</comment>
<keyword evidence="8" id="KW-1185">Reference proteome</keyword>
<comment type="similarity">
    <text evidence="2">Belongs to the Refilin family.</text>
</comment>
<proteinExistence type="inferred from homology"/>
<keyword evidence="5" id="KW-0206">Cytoskeleton</keyword>
<feature type="region of interest" description="Disordered" evidence="6">
    <location>
        <begin position="193"/>
        <end position="253"/>
    </location>
</feature>
<evidence type="ECO:0000313" key="8">
    <source>
        <dbReference type="Proteomes" id="UP000762676"/>
    </source>
</evidence>
<dbReference type="EMBL" id="BMAT01002019">
    <property type="protein sequence ID" value="GFR97184.1"/>
    <property type="molecule type" value="Genomic_DNA"/>
</dbReference>
<protein>
    <submittedName>
        <fullName evidence="7">Family with sequence similarity 101, member A</fullName>
    </submittedName>
</protein>
<dbReference type="InterPro" id="IPR028215">
    <property type="entry name" value="Refilin"/>
</dbReference>
<dbReference type="Pfam" id="PF15068">
    <property type="entry name" value="FAM101"/>
    <property type="match status" value="1"/>
</dbReference>
<reference evidence="7 8" key="1">
    <citation type="journal article" date="2021" name="Elife">
        <title>Chloroplast acquisition without the gene transfer in kleptoplastic sea slugs, Plakobranchus ocellatus.</title>
        <authorList>
            <person name="Maeda T."/>
            <person name="Takahashi S."/>
            <person name="Yoshida T."/>
            <person name="Shimamura S."/>
            <person name="Takaki Y."/>
            <person name="Nagai Y."/>
            <person name="Toyoda A."/>
            <person name="Suzuki Y."/>
            <person name="Arimoto A."/>
            <person name="Ishii H."/>
            <person name="Satoh N."/>
            <person name="Nishiyama T."/>
            <person name="Hasebe M."/>
            <person name="Maruyama T."/>
            <person name="Minagawa J."/>
            <person name="Obokata J."/>
            <person name="Shigenobu S."/>
        </authorList>
    </citation>
    <scope>NUCLEOTIDE SEQUENCE [LARGE SCALE GENOMIC DNA]</scope>
</reference>
<dbReference type="GO" id="GO:0031005">
    <property type="term" value="F:filamin binding"/>
    <property type="evidence" value="ECO:0007669"/>
    <property type="project" value="InterPro"/>
</dbReference>
<sequence length="295" mass="33130">MLQPSGPLPCWGFLEEPFPLSTTNVASCHFPTTAPSPKLSPEPRSGPEAVAMVVAPTESSPIAIDRAAETVAVVERPGYQQATVTSQLVYSDDRRYKEQVDFRPVLHPVKYSDTAFLWINSSRRRYVSRTFCEPRVRPRAYSDTTFVRPKTAEQRFVSTLDIRSDTKRKWFKTSVEIKPRTFTSSKVIRSPNNNYIGTDTSSATTAINVPNGTGNNERDYQNNDIPLIERLTDDREPNGYGPPSESAESNGFAERLDPGASQVYIPRRLKHPIDEHCLVNGDILLDLPNGHFMDR</sequence>
<dbReference type="PANTHER" id="PTHR31848">
    <property type="match status" value="1"/>
</dbReference>
<gene>
    <name evidence="7" type="ORF">ElyMa_000986400</name>
</gene>
<dbReference type="AlphaFoldDB" id="A0AAV4HHQ4"/>
<dbReference type="PANTHER" id="PTHR31848:SF0">
    <property type="entry name" value="REFILIN-A"/>
    <property type="match status" value="1"/>
</dbReference>
<name>A0AAV4HHQ4_9GAST</name>
<dbReference type="GO" id="GO:0061182">
    <property type="term" value="P:negative regulation of chondrocyte development"/>
    <property type="evidence" value="ECO:0007669"/>
    <property type="project" value="TreeGrafter"/>
</dbReference>
<evidence type="ECO:0000256" key="1">
    <source>
        <dbReference type="ARBA" id="ARBA00004245"/>
    </source>
</evidence>
<evidence type="ECO:0000256" key="6">
    <source>
        <dbReference type="SAM" id="MobiDB-lite"/>
    </source>
</evidence>
<evidence type="ECO:0000256" key="3">
    <source>
        <dbReference type="ARBA" id="ARBA00011189"/>
    </source>
</evidence>
<keyword evidence="4" id="KW-0963">Cytoplasm</keyword>
<comment type="subcellular location">
    <subcellularLocation>
        <location evidence="1">Cytoplasm</location>
        <location evidence="1">Cytoskeleton</location>
    </subcellularLocation>
</comment>
<dbReference type="Proteomes" id="UP000762676">
    <property type="component" value="Unassembled WGS sequence"/>
</dbReference>
<evidence type="ECO:0000256" key="4">
    <source>
        <dbReference type="ARBA" id="ARBA00022490"/>
    </source>
</evidence>
<evidence type="ECO:0000313" key="7">
    <source>
        <dbReference type="EMBL" id="GFR97184.1"/>
    </source>
</evidence>
<dbReference type="GO" id="GO:0048705">
    <property type="term" value="P:skeletal system morphogenesis"/>
    <property type="evidence" value="ECO:0007669"/>
    <property type="project" value="TreeGrafter"/>
</dbReference>
<evidence type="ECO:0000256" key="2">
    <source>
        <dbReference type="ARBA" id="ARBA00009886"/>
    </source>
</evidence>
<evidence type="ECO:0000256" key="5">
    <source>
        <dbReference type="ARBA" id="ARBA00023212"/>
    </source>
</evidence>